<proteinExistence type="predicted"/>
<protein>
    <submittedName>
        <fullName evidence="1">Uncharacterized protein</fullName>
    </submittedName>
</protein>
<organism evidence="1">
    <name type="scientific">metagenome</name>
    <dbReference type="NCBI Taxonomy" id="256318"/>
    <lineage>
        <taxon>unclassified sequences</taxon>
        <taxon>metagenomes</taxon>
    </lineage>
</organism>
<dbReference type="AlphaFoldDB" id="A0A2P2C921"/>
<sequence length="74" mass="8460">MTVLGMSNAQLVRHRLCPCLRRSSRTDIVTRLTPRQTRHTSFKSRSALACETVAYLSDWRGFKAVLAQPRATKR</sequence>
<gene>
    <name evidence="1" type="ORF">NOCA250086</name>
</gene>
<evidence type="ECO:0000313" key="1">
    <source>
        <dbReference type="EMBL" id="CUR58486.1"/>
    </source>
</evidence>
<dbReference type="EMBL" id="CZKA01000045">
    <property type="protein sequence ID" value="CUR58486.1"/>
    <property type="molecule type" value="Genomic_DNA"/>
</dbReference>
<reference evidence="1" key="1">
    <citation type="submission" date="2015-08" db="EMBL/GenBank/DDBJ databases">
        <authorList>
            <person name="Babu N.S."/>
            <person name="Beckwith C.J."/>
            <person name="Beseler K.G."/>
            <person name="Brison A."/>
            <person name="Carone J.V."/>
            <person name="Caskin T.P."/>
            <person name="Diamond M."/>
            <person name="Durham M.E."/>
            <person name="Foxe J.M."/>
            <person name="Go M."/>
            <person name="Henderson B.A."/>
            <person name="Jones I.B."/>
            <person name="McGettigan J.A."/>
            <person name="Micheletti S.J."/>
            <person name="Nasrallah M.E."/>
            <person name="Ortiz D."/>
            <person name="Piller C.R."/>
            <person name="Privatt S.R."/>
            <person name="Schneider S.L."/>
            <person name="Sharp S."/>
            <person name="Smith T.C."/>
            <person name="Stanton J.D."/>
            <person name="Ullery H.E."/>
            <person name="Wilson R.J."/>
            <person name="Serrano M.G."/>
            <person name="Buck G."/>
            <person name="Lee V."/>
            <person name="Wang Y."/>
            <person name="Carvalho R."/>
            <person name="Voegtly L."/>
            <person name="Shi R."/>
            <person name="Duckworth R."/>
            <person name="Johnson A."/>
            <person name="Loviza R."/>
            <person name="Walstead R."/>
            <person name="Shah Z."/>
            <person name="Kiflezghi M."/>
            <person name="Wade K."/>
            <person name="Ball S.L."/>
            <person name="Bradley K.W."/>
            <person name="Asai D.J."/>
            <person name="Bowman C.A."/>
            <person name="Russell D.A."/>
            <person name="Pope W.H."/>
            <person name="Jacobs-Sera D."/>
            <person name="Hendrix R.W."/>
            <person name="Hatfull G.F."/>
        </authorList>
    </citation>
    <scope>NUCLEOTIDE SEQUENCE</scope>
</reference>
<name>A0A2P2C921_9ZZZZ</name>
<accession>A0A2P2C921</accession>